<dbReference type="AlphaFoldDB" id="A0A942YMY8"/>
<evidence type="ECO:0000259" key="4">
    <source>
        <dbReference type="PROSITE" id="PS51677"/>
    </source>
</evidence>
<dbReference type="GO" id="GO:0016810">
    <property type="term" value="F:hydrolase activity, acting on carbon-nitrogen (but not peptide) bonds"/>
    <property type="evidence" value="ECO:0007669"/>
    <property type="project" value="InterPro"/>
</dbReference>
<dbReference type="InterPro" id="IPR050248">
    <property type="entry name" value="Polysacc_deacetylase_ArnD"/>
</dbReference>
<dbReference type="EMBL" id="JAGYPJ010000001">
    <property type="protein sequence ID" value="MBS4201185.1"/>
    <property type="molecule type" value="Genomic_DNA"/>
</dbReference>
<keyword evidence="6" id="KW-1185">Reference proteome</keyword>
<dbReference type="PROSITE" id="PS51677">
    <property type="entry name" value="NODB"/>
    <property type="match status" value="1"/>
</dbReference>
<dbReference type="Proteomes" id="UP000682713">
    <property type="component" value="Unassembled WGS sequence"/>
</dbReference>
<proteinExistence type="predicted"/>
<dbReference type="GO" id="GO:0005975">
    <property type="term" value="P:carbohydrate metabolic process"/>
    <property type="evidence" value="ECO:0007669"/>
    <property type="project" value="InterPro"/>
</dbReference>
<dbReference type="Pfam" id="PF01522">
    <property type="entry name" value="Polysacc_deac_1"/>
    <property type="match status" value="1"/>
</dbReference>
<dbReference type="Gene3D" id="3.20.20.370">
    <property type="entry name" value="Glycoside hydrolase/deacetylase"/>
    <property type="match status" value="1"/>
</dbReference>
<dbReference type="InterPro" id="IPR002509">
    <property type="entry name" value="NODB_dom"/>
</dbReference>
<accession>A0A942YMY8</accession>
<gene>
    <name evidence="5" type="ORF">KHA93_16215</name>
</gene>
<dbReference type="GO" id="GO:0046872">
    <property type="term" value="F:metal ion binding"/>
    <property type="evidence" value="ECO:0007669"/>
    <property type="project" value="UniProtKB-KW"/>
</dbReference>
<evidence type="ECO:0000313" key="5">
    <source>
        <dbReference type="EMBL" id="MBS4201185.1"/>
    </source>
</evidence>
<keyword evidence="3" id="KW-1133">Transmembrane helix</keyword>
<evidence type="ECO:0000256" key="2">
    <source>
        <dbReference type="ARBA" id="ARBA00022801"/>
    </source>
</evidence>
<sequence>MSVYQGKVIELLAIEKENEKVFLRIKLSFETEVELFWEIDRDTAENLITISNLTGNHKYRLSLHTTLDPHKGQFISSITKTYRDKSERIGFVCSVGYKNNLDSIKNTQSMNDLIKLPFLSIEQSAIDGEKIEQKNEVVIPKAYTFPFKWVYATLIGAILVLLFGFFNNIYLHKNTMNDTTIAKAQVKTAEVQLDTIESVVAPVSELPELVKDDTVQLGLPYLEIEDSVAFSLPAGNVALTFDDGPSKYTEEIVDILKHYKVGGTFFFIGMNVKKHPDAVRYVQSNGYSIGSHSMNHPKMSELPYEKQVDELIQSTKAIEEITNERVILFRPPYGAFNKQTKEVLYDYQEKMILWNIDPKDWMTRDAEKIFNYINKSDGSGAIIILHESQAVIDALPRIIEYLQEENLNIVSIQ</sequence>
<dbReference type="CDD" id="cd10917">
    <property type="entry name" value="CE4_NodB_like_6s_7s"/>
    <property type="match status" value="1"/>
</dbReference>
<dbReference type="GO" id="GO:0016020">
    <property type="term" value="C:membrane"/>
    <property type="evidence" value="ECO:0007669"/>
    <property type="project" value="TreeGrafter"/>
</dbReference>
<dbReference type="InterPro" id="IPR011330">
    <property type="entry name" value="Glyco_hydro/deAcase_b/a-brl"/>
</dbReference>
<keyword evidence="3" id="KW-0812">Transmembrane</keyword>
<evidence type="ECO:0000256" key="3">
    <source>
        <dbReference type="SAM" id="Phobius"/>
    </source>
</evidence>
<dbReference type="SUPFAM" id="SSF88713">
    <property type="entry name" value="Glycoside hydrolase/deacetylase"/>
    <property type="match status" value="1"/>
</dbReference>
<reference evidence="5 6" key="1">
    <citation type="submission" date="2021-05" db="EMBL/GenBank/DDBJ databases">
        <title>Novel Bacillus species.</title>
        <authorList>
            <person name="Liu G."/>
        </authorList>
    </citation>
    <scope>NUCLEOTIDE SEQUENCE [LARGE SCALE GENOMIC DNA]</scope>
    <source>
        <strain evidence="5 6">FJAT-49732</strain>
    </source>
</reference>
<keyword evidence="1" id="KW-0479">Metal-binding</keyword>
<evidence type="ECO:0000313" key="6">
    <source>
        <dbReference type="Proteomes" id="UP000682713"/>
    </source>
</evidence>
<evidence type="ECO:0000256" key="1">
    <source>
        <dbReference type="ARBA" id="ARBA00022723"/>
    </source>
</evidence>
<protein>
    <submittedName>
        <fullName evidence="5">Polysaccharide deacetylase family protein</fullName>
    </submittedName>
</protein>
<organism evidence="5 6">
    <name type="scientific">Lederbergia citrisecunda</name>
    <dbReference type="NCBI Taxonomy" id="2833583"/>
    <lineage>
        <taxon>Bacteria</taxon>
        <taxon>Bacillati</taxon>
        <taxon>Bacillota</taxon>
        <taxon>Bacilli</taxon>
        <taxon>Bacillales</taxon>
        <taxon>Bacillaceae</taxon>
        <taxon>Lederbergia</taxon>
    </lineage>
</organism>
<name>A0A942YMY8_9BACI</name>
<feature type="transmembrane region" description="Helical" evidence="3">
    <location>
        <begin position="149"/>
        <end position="171"/>
    </location>
</feature>
<dbReference type="PANTHER" id="PTHR10587:SF133">
    <property type="entry name" value="CHITIN DEACETYLASE 1-RELATED"/>
    <property type="match status" value="1"/>
</dbReference>
<keyword evidence="3" id="KW-0472">Membrane</keyword>
<comment type="caution">
    <text evidence="5">The sequence shown here is derived from an EMBL/GenBank/DDBJ whole genome shotgun (WGS) entry which is preliminary data.</text>
</comment>
<dbReference type="PANTHER" id="PTHR10587">
    <property type="entry name" value="GLYCOSYL TRANSFERASE-RELATED"/>
    <property type="match status" value="1"/>
</dbReference>
<dbReference type="RefSeq" id="WP_213111689.1">
    <property type="nucleotide sequence ID" value="NZ_JAGYPJ010000001.1"/>
</dbReference>
<keyword evidence="2" id="KW-0378">Hydrolase</keyword>
<feature type="domain" description="NodB homology" evidence="4">
    <location>
        <begin position="235"/>
        <end position="410"/>
    </location>
</feature>